<accession>A0A067P2H5</accession>
<sequence>MSIHNHPVQPNSPPMKPQLTVILEREETPPSSGGTPDVSRINRQIFLKKLRSDIVHERKAGRSTTAREFSDVVPSRHADTEPIDVNYQEDDIAQSTRSSSPFDVNPFTPHGKMVGIPPRRDAVRSGLGKLNAGHDERRSGLRFSSEPPRKLPEDITFPAPSTIAKDPALQPLRRPFKDKDSEGCTTWYNGSSGSPITQPPSTFGVYGDLYLHSIRGTNGPPLIWLMDNHSTWRRVDEGCTHPYIADRCLRIRGSGEPSWVLKASLATMRHRKGKVARS</sequence>
<evidence type="ECO:0000313" key="2">
    <source>
        <dbReference type="EMBL" id="KDQ30076.1"/>
    </source>
</evidence>
<organism evidence="2 3">
    <name type="scientific">Pleurotus ostreatus (strain PC15)</name>
    <name type="common">Oyster mushroom</name>
    <dbReference type="NCBI Taxonomy" id="1137138"/>
    <lineage>
        <taxon>Eukaryota</taxon>
        <taxon>Fungi</taxon>
        <taxon>Dikarya</taxon>
        <taxon>Basidiomycota</taxon>
        <taxon>Agaricomycotina</taxon>
        <taxon>Agaricomycetes</taxon>
        <taxon>Agaricomycetidae</taxon>
        <taxon>Agaricales</taxon>
        <taxon>Pleurotineae</taxon>
        <taxon>Pleurotaceae</taxon>
        <taxon>Pleurotus</taxon>
    </lineage>
</organism>
<evidence type="ECO:0000256" key="1">
    <source>
        <dbReference type="SAM" id="MobiDB-lite"/>
    </source>
</evidence>
<dbReference type="VEuPathDB" id="FungiDB:PLEOSDRAFT_1101096"/>
<feature type="region of interest" description="Disordered" evidence="1">
    <location>
        <begin position="94"/>
        <end position="163"/>
    </location>
</feature>
<dbReference type="InParanoid" id="A0A067P2H5"/>
<gene>
    <name evidence="2" type="ORF">PLEOSDRAFT_1101096</name>
</gene>
<dbReference type="STRING" id="1137138.A0A067P2H5"/>
<evidence type="ECO:0000313" key="3">
    <source>
        <dbReference type="Proteomes" id="UP000027073"/>
    </source>
</evidence>
<name>A0A067P2H5_PLEO1</name>
<protein>
    <submittedName>
        <fullName evidence="2">Uncharacterized protein</fullName>
    </submittedName>
</protein>
<proteinExistence type="predicted"/>
<dbReference type="HOGENOM" id="CLU_987378_0_0_1"/>
<dbReference type="OrthoDB" id="2915790at2759"/>
<dbReference type="Proteomes" id="UP000027073">
    <property type="component" value="Unassembled WGS sequence"/>
</dbReference>
<dbReference type="AlphaFoldDB" id="A0A067P2H5"/>
<reference evidence="3" key="1">
    <citation type="journal article" date="2014" name="Proc. Natl. Acad. Sci. U.S.A.">
        <title>Extensive sampling of basidiomycete genomes demonstrates inadequacy of the white-rot/brown-rot paradigm for wood decay fungi.</title>
        <authorList>
            <person name="Riley R."/>
            <person name="Salamov A.A."/>
            <person name="Brown D.W."/>
            <person name="Nagy L.G."/>
            <person name="Floudas D."/>
            <person name="Held B.W."/>
            <person name="Levasseur A."/>
            <person name="Lombard V."/>
            <person name="Morin E."/>
            <person name="Otillar R."/>
            <person name="Lindquist E.A."/>
            <person name="Sun H."/>
            <person name="LaButti K.M."/>
            <person name="Schmutz J."/>
            <person name="Jabbour D."/>
            <person name="Luo H."/>
            <person name="Baker S.E."/>
            <person name="Pisabarro A.G."/>
            <person name="Walton J.D."/>
            <person name="Blanchette R.A."/>
            <person name="Henrissat B."/>
            <person name="Martin F."/>
            <person name="Cullen D."/>
            <person name="Hibbett D.S."/>
            <person name="Grigoriev I.V."/>
        </authorList>
    </citation>
    <scope>NUCLEOTIDE SEQUENCE [LARGE SCALE GENOMIC DNA]</scope>
    <source>
        <strain evidence="3">PC15</strain>
    </source>
</reference>
<dbReference type="EMBL" id="KL198006">
    <property type="protein sequence ID" value="KDQ30076.1"/>
    <property type="molecule type" value="Genomic_DNA"/>
</dbReference>